<dbReference type="SMART" id="SM00020">
    <property type="entry name" value="Tryp_SPc"/>
    <property type="match status" value="1"/>
</dbReference>
<dbReference type="Bgee" id="FBgn0053458">
    <property type="expression patterns" value="Expressed in hemocyte (sensu Nematoda and Protostomia) in haltere and 7 other cell types or tissues"/>
</dbReference>
<accession>Q6IGB2</accession>
<dbReference type="VEuPathDB" id="VectorBase:FBgn0053459"/>
<dbReference type="ExpressionAtlas" id="Q6IGB2">
    <property type="expression patterns" value="baseline and differential"/>
</dbReference>
<keyword evidence="3" id="KW-0645">Protease</keyword>
<evidence type="ECO:0000256" key="6">
    <source>
        <dbReference type="ARBA" id="ARBA00022825"/>
    </source>
</evidence>
<dbReference type="OrthoDB" id="547031at2759"/>
<evidence type="ECO:0000256" key="3">
    <source>
        <dbReference type="ARBA" id="ARBA00022670"/>
    </source>
</evidence>
<dbReference type="HOGENOM" id="CLU_006842_0_3_1"/>
<dbReference type="GO" id="GO:0005576">
    <property type="term" value="C:extracellular region"/>
    <property type="evidence" value="ECO:0007669"/>
    <property type="project" value="UniProtKB-SubCell"/>
</dbReference>
<gene>
    <name evidence="13" type="ORF">HDC06756</name>
</gene>
<keyword evidence="10" id="KW-1133">Transmembrane helix</keyword>
<evidence type="ECO:0000256" key="9">
    <source>
        <dbReference type="ARBA" id="ARBA00024195"/>
    </source>
</evidence>
<evidence type="ECO:0000256" key="4">
    <source>
        <dbReference type="ARBA" id="ARBA00022729"/>
    </source>
</evidence>
<protein>
    <submittedName>
        <fullName evidence="13">HDC06756</fullName>
    </submittedName>
</protein>
<dbReference type="AlphaFoldDB" id="Q6IGB2"/>
<evidence type="ECO:0000256" key="11">
    <source>
        <dbReference type="SAM" id="SignalP"/>
    </source>
</evidence>
<organism evidence="13">
    <name type="scientific">Drosophila melanogaster</name>
    <name type="common">Fruit fly</name>
    <dbReference type="NCBI Taxonomy" id="7227"/>
    <lineage>
        <taxon>Eukaryota</taxon>
        <taxon>Metazoa</taxon>
        <taxon>Ecdysozoa</taxon>
        <taxon>Arthropoda</taxon>
        <taxon>Hexapoda</taxon>
        <taxon>Insecta</taxon>
        <taxon>Pterygota</taxon>
        <taxon>Neoptera</taxon>
        <taxon>Endopterygota</taxon>
        <taxon>Diptera</taxon>
        <taxon>Brachycera</taxon>
        <taxon>Muscomorpha</taxon>
        <taxon>Ephydroidea</taxon>
        <taxon>Drosophilidae</taxon>
        <taxon>Drosophila</taxon>
        <taxon>Sophophora</taxon>
    </lineage>
</organism>
<sequence length="472" mass="53525">MKLIPALLALLILGHGISLGYSYLLEWDCGISKYTYRITGGRDSPLMLNPWLAYLHINSKFICGGSLLNHYSIRPICLMLNPNWQVYVDTIRYFIITGWGATNASEVSDKLQLTRIPQIDRFTCRYWFGYMVDRTHICAGESKHYVGKGDSGGPLGSMVDYKYAKRFFQFGIVSHLRQPFHVAMSSLKMKYISYLLVSSIIANQLLYGLAVLLEPNCGQIPFRMRIFGGMDAGLVSTPWMAFLHNHLQFLCGGSLITSEFVLTAAHCVMPTPKNLTVRLGEYDWTRQMDSINPKHRHREYMVTRIYTHPSYRSIAAYDIALLKLNQTVEYTVAIRPICLVLPENFHEWYWLVDSVEDFTLTGWGATKTEPVSQVLQSANLTQIDRGTCHDRYGHSVDHTHICAGSSKSFACVGDSGSPLAMKVVHNRRYIHAQVGIVSRGPKNCDGVTVFTNVVSFTEWIFRTTLYDAKYMS</sequence>
<dbReference type="Pfam" id="PF00089">
    <property type="entry name" value="Trypsin"/>
    <property type="match status" value="2"/>
</dbReference>
<feature type="domain" description="Peptidase S1" evidence="12">
    <location>
        <begin position="226"/>
        <end position="465"/>
    </location>
</feature>
<keyword evidence="10" id="KW-0472">Membrane</keyword>
<comment type="similarity">
    <text evidence="9">Belongs to the peptidase S1 family. CLIP subfamily.</text>
</comment>
<keyword evidence="10" id="KW-0812">Transmembrane</keyword>
<dbReference type="InterPro" id="IPR009003">
    <property type="entry name" value="Peptidase_S1_PA"/>
</dbReference>
<evidence type="ECO:0000256" key="2">
    <source>
        <dbReference type="ARBA" id="ARBA00022525"/>
    </source>
</evidence>
<dbReference type="Gene3D" id="2.40.10.10">
    <property type="entry name" value="Trypsin-like serine proteases"/>
    <property type="match status" value="3"/>
</dbReference>
<evidence type="ECO:0000259" key="12">
    <source>
        <dbReference type="PROSITE" id="PS50240"/>
    </source>
</evidence>
<evidence type="ECO:0000256" key="10">
    <source>
        <dbReference type="SAM" id="Phobius"/>
    </source>
</evidence>
<dbReference type="SUPFAM" id="SSF50494">
    <property type="entry name" value="Trypsin-like serine proteases"/>
    <property type="match status" value="2"/>
</dbReference>
<dbReference type="InterPro" id="IPR001254">
    <property type="entry name" value="Trypsin_dom"/>
</dbReference>
<comment type="subcellular location">
    <subcellularLocation>
        <location evidence="1">Secreted</location>
    </subcellularLocation>
</comment>
<dbReference type="PANTHER" id="PTHR24256">
    <property type="entry name" value="TRYPTASE-RELATED"/>
    <property type="match status" value="1"/>
</dbReference>
<dbReference type="PRINTS" id="PR00722">
    <property type="entry name" value="CHYMOTRYPSIN"/>
</dbReference>
<evidence type="ECO:0000256" key="7">
    <source>
        <dbReference type="ARBA" id="ARBA00023145"/>
    </source>
</evidence>
<keyword evidence="8" id="KW-1015">Disulfide bond</keyword>
<feature type="signal peptide" evidence="11">
    <location>
        <begin position="1"/>
        <end position="22"/>
    </location>
</feature>
<keyword evidence="5" id="KW-0378">Hydrolase</keyword>
<evidence type="ECO:0000256" key="5">
    <source>
        <dbReference type="ARBA" id="ARBA00022801"/>
    </source>
</evidence>
<dbReference type="InterPro" id="IPR043504">
    <property type="entry name" value="Peptidase_S1_PA_chymotrypsin"/>
</dbReference>
<dbReference type="VEuPathDB" id="VectorBase:FBgn0053458"/>
<dbReference type="PROSITE" id="PS50240">
    <property type="entry name" value="TRYPSIN_DOM"/>
    <property type="match status" value="2"/>
</dbReference>
<dbReference type="GO" id="GO:0004252">
    <property type="term" value="F:serine-type endopeptidase activity"/>
    <property type="evidence" value="ECO:0007669"/>
    <property type="project" value="InterPro"/>
</dbReference>
<reference evidence="13" key="1">
    <citation type="journal article" date="2003" name="Genome Biol.">
        <title>An integrated gene annotation and transcriptional profiling approach towards the full gene content of the Drosophila genome.</title>
        <authorList>
            <person name="Hild M."/>
            <person name="Beckmann B."/>
            <person name="Haas S.A."/>
            <person name="Koch B."/>
            <person name="Solovyev V."/>
            <person name="Busold C."/>
            <person name="Fellenberg K."/>
            <person name="Boutros M."/>
            <person name="Vingron M."/>
            <person name="Sauer F."/>
            <person name="Hoheisel J.D."/>
            <person name="Paro R."/>
        </authorList>
    </citation>
    <scope>NUCLEOTIDE SEQUENCE</scope>
</reference>
<dbReference type="GO" id="GO:0006508">
    <property type="term" value="P:proteolysis"/>
    <property type="evidence" value="ECO:0007669"/>
    <property type="project" value="UniProtKB-KW"/>
</dbReference>
<evidence type="ECO:0000256" key="8">
    <source>
        <dbReference type="ARBA" id="ARBA00023157"/>
    </source>
</evidence>
<dbReference type="FunFam" id="2.40.10.10:FF:000146">
    <property type="entry name" value="Serine protease 53"/>
    <property type="match status" value="1"/>
</dbReference>
<feature type="transmembrane region" description="Helical" evidence="10">
    <location>
        <begin position="191"/>
        <end position="213"/>
    </location>
</feature>
<dbReference type="MEROPS" id="S01.B53"/>
<evidence type="ECO:0000313" key="13">
    <source>
        <dbReference type="EMBL" id="DAA02552.1"/>
    </source>
</evidence>
<keyword evidence="4 11" id="KW-0732">Signal</keyword>
<keyword evidence="2" id="KW-0964">Secreted</keyword>
<dbReference type="InterPro" id="IPR001314">
    <property type="entry name" value="Peptidase_S1A"/>
</dbReference>
<dbReference type="InterPro" id="IPR018114">
    <property type="entry name" value="TRYPSIN_HIS"/>
</dbReference>
<feature type="domain" description="Peptidase S1" evidence="12">
    <location>
        <begin position="52"/>
        <end position="195"/>
    </location>
</feature>
<name>Q6IGB2_DROME</name>
<feature type="chain" id="PRO_5004274481" evidence="11">
    <location>
        <begin position="23"/>
        <end position="472"/>
    </location>
</feature>
<keyword evidence="7" id="KW-0865">Zymogen</keyword>
<dbReference type="CDD" id="cd00190">
    <property type="entry name" value="Tryp_SPc"/>
    <property type="match status" value="1"/>
</dbReference>
<evidence type="ECO:0000256" key="1">
    <source>
        <dbReference type="ARBA" id="ARBA00004613"/>
    </source>
</evidence>
<proteinExistence type="inferred from homology"/>
<dbReference type="EMBL" id="BK003854">
    <property type="protein sequence ID" value="DAA02552.1"/>
    <property type="molecule type" value="Genomic_DNA"/>
</dbReference>
<dbReference type="InterPro" id="IPR051487">
    <property type="entry name" value="Ser/Thr_Proteases_Immune/Dev"/>
</dbReference>
<keyword evidence="6" id="KW-0720">Serine protease</keyword>
<dbReference type="PROSITE" id="PS00134">
    <property type="entry name" value="TRYPSIN_HIS"/>
    <property type="match status" value="1"/>
</dbReference>